<keyword evidence="2" id="KW-1185">Reference proteome</keyword>
<dbReference type="EMBL" id="KV591807">
    <property type="protein sequence ID" value="OPL21426.1"/>
    <property type="molecule type" value="Genomic_DNA"/>
</dbReference>
<organism evidence="1 2">
    <name type="scientific">Mytilus galloprovincialis</name>
    <name type="common">Mediterranean mussel</name>
    <dbReference type="NCBI Taxonomy" id="29158"/>
    <lineage>
        <taxon>Eukaryota</taxon>
        <taxon>Metazoa</taxon>
        <taxon>Spiralia</taxon>
        <taxon>Lophotrochozoa</taxon>
        <taxon>Mollusca</taxon>
        <taxon>Bivalvia</taxon>
        <taxon>Autobranchia</taxon>
        <taxon>Pteriomorphia</taxon>
        <taxon>Mytilida</taxon>
        <taxon>Mytiloidea</taxon>
        <taxon>Mytilidae</taxon>
        <taxon>Mytilinae</taxon>
        <taxon>Mytilus</taxon>
    </lineage>
</organism>
<evidence type="ECO:0000313" key="2">
    <source>
        <dbReference type="Proteomes" id="UP000266721"/>
    </source>
</evidence>
<dbReference type="Proteomes" id="UP000266721">
    <property type="component" value="Unassembled WGS sequence"/>
</dbReference>
<evidence type="ECO:0000313" key="1">
    <source>
        <dbReference type="EMBL" id="OPL21426.1"/>
    </source>
</evidence>
<proteinExistence type="predicted"/>
<accession>A0A3L5TQF9</accession>
<reference evidence="1 2" key="1">
    <citation type="journal article" date="2016" name="PLoS ONE">
        <title>A First Insight into the Genome of the Filter-Feeder Mussel Mytilus galloprovincialis.</title>
        <authorList>
            <person name="Murgarella M."/>
            <person name="Puiu D."/>
            <person name="Novoa B."/>
            <person name="Figueras A."/>
            <person name="Posada D."/>
            <person name="Canchaya C."/>
        </authorList>
    </citation>
    <scope>NUCLEOTIDE SEQUENCE [LARGE SCALE GENOMIC DNA]</scope>
    <source>
        <tissue evidence="1">Muscle</tissue>
    </source>
</reference>
<protein>
    <submittedName>
        <fullName evidence="1">Uncharacterized protein</fullName>
    </submittedName>
</protein>
<dbReference type="AlphaFoldDB" id="A0A3L5TQF9"/>
<gene>
    <name evidence="1" type="ORF">AM593_04048</name>
</gene>
<feature type="non-terminal residue" evidence="1">
    <location>
        <position position="70"/>
    </location>
</feature>
<sequence length="70" mass="8110">MIDFVRGSILTLIRVIMYDIDIGVSGRHGRIVQRLVDMKVEPVQELVVDRVDVEVIDRKQNHVTYPHVEV</sequence>
<feature type="non-terminal residue" evidence="1">
    <location>
        <position position="1"/>
    </location>
</feature>
<name>A0A3L5TQF9_MYTGA</name>
<comment type="caution">
    <text evidence="1">The sequence shown here is derived from an EMBL/GenBank/DDBJ whole genome shotgun (WGS) entry which is preliminary data.</text>
</comment>